<sequence>MATQEISQEFIDETGPFDLAKEHCWGDADGAETLVNGMLKQKPLEEIMGSPDEDVFFDALCGILVNRGFLTEEQTNIMNRLTGKDILEET</sequence>
<evidence type="ECO:0000313" key="2">
    <source>
        <dbReference type="Proteomes" id="UP000177053"/>
    </source>
</evidence>
<dbReference type="AlphaFoldDB" id="A0A1F7X8V2"/>
<proteinExistence type="predicted"/>
<protein>
    <submittedName>
        <fullName evidence="1">Uncharacterized protein</fullName>
    </submittedName>
</protein>
<organism evidence="1 2">
    <name type="scientific">Candidatus Woesebacteria bacterium RBG_16_34_12</name>
    <dbReference type="NCBI Taxonomy" id="1802480"/>
    <lineage>
        <taxon>Bacteria</taxon>
        <taxon>Candidatus Woeseibacteriota</taxon>
    </lineage>
</organism>
<gene>
    <name evidence="1" type="ORF">A2Z22_00320</name>
</gene>
<dbReference type="Proteomes" id="UP000177053">
    <property type="component" value="Unassembled WGS sequence"/>
</dbReference>
<reference evidence="1 2" key="1">
    <citation type="journal article" date="2016" name="Nat. Commun.">
        <title>Thousands of microbial genomes shed light on interconnected biogeochemical processes in an aquifer system.</title>
        <authorList>
            <person name="Anantharaman K."/>
            <person name="Brown C.T."/>
            <person name="Hug L.A."/>
            <person name="Sharon I."/>
            <person name="Castelle C.J."/>
            <person name="Probst A.J."/>
            <person name="Thomas B.C."/>
            <person name="Singh A."/>
            <person name="Wilkins M.J."/>
            <person name="Karaoz U."/>
            <person name="Brodie E.L."/>
            <person name="Williams K.H."/>
            <person name="Hubbard S.S."/>
            <person name="Banfield J.F."/>
        </authorList>
    </citation>
    <scope>NUCLEOTIDE SEQUENCE [LARGE SCALE GENOMIC DNA]</scope>
</reference>
<evidence type="ECO:0000313" key="1">
    <source>
        <dbReference type="EMBL" id="OGM11480.1"/>
    </source>
</evidence>
<comment type="caution">
    <text evidence="1">The sequence shown here is derived from an EMBL/GenBank/DDBJ whole genome shotgun (WGS) entry which is preliminary data.</text>
</comment>
<name>A0A1F7X8V2_9BACT</name>
<accession>A0A1F7X8V2</accession>
<dbReference type="EMBL" id="MGFS01000016">
    <property type="protein sequence ID" value="OGM11480.1"/>
    <property type="molecule type" value="Genomic_DNA"/>
</dbReference>